<dbReference type="SMART" id="SM00986">
    <property type="entry name" value="UDG"/>
    <property type="match status" value="1"/>
</dbReference>
<dbReference type="Pfam" id="PF03167">
    <property type="entry name" value="UDG"/>
    <property type="match status" value="1"/>
</dbReference>
<protein>
    <recommendedName>
        <fullName evidence="9">Type-5 uracil-DNA glycosylase</fullName>
    </recommendedName>
</protein>
<feature type="domain" description="Uracil-DNA glycosylase-like" evidence="10">
    <location>
        <begin position="51"/>
        <end position="230"/>
    </location>
</feature>
<evidence type="ECO:0000313" key="12">
    <source>
        <dbReference type="Proteomes" id="UP001139157"/>
    </source>
</evidence>
<dbReference type="GO" id="GO:0004844">
    <property type="term" value="F:uracil DNA N-glycosylase activity"/>
    <property type="evidence" value="ECO:0007669"/>
    <property type="project" value="InterPro"/>
</dbReference>
<evidence type="ECO:0000256" key="4">
    <source>
        <dbReference type="ARBA" id="ARBA00022801"/>
    </source>
</evidence>
<dbReference type="GO" id="GO:0051539">
    <property type="term" value="F:4 iron, 4 sulfur cluster binding"/>
    <property type="evidence" value="ECO:0007669"/>
    <property type="project" value="UniProtKB-KW"/>
</dbReference>
<dbReference type="GO" id="GO:0046872">
    <property type="term" value="F:metal ion binding"/>
    <property type="evidence" value="ECO:0007669"/>
    <property type="project" value="UniProtKB-KW"/>
</dbReference>
<dbReference type="InterPro" id="IPR044147">
    <property type="entry name" value="UdgB-like"/>
</dbReference>
<dbReference type="SUPFAM" id="SSF52141">
    <property type="entry name" value="Uracil-DNA glycosylase-like"/>
    <property type="match status" value="1"/>
</dbReference>
<gene>
    <name evidence="11" type="ORF">NDR86_27430</name>
</gene>
<keyword evidence="12" id="KW-1185">Reference proteome</keyword>
<organism evidence="11 12">
    <name type="scientific">Nocardia pulmonis</name>
    <dbReference type="NCBI Taxonomy" id="2951408"/>
    <lineage>
        <taxon>Bacteria</taxon>
        <taxon>Bacillati</taxon>
        <taxon>Actinomycetota</taxon>
        <taxon>Actinomycetes</taxon>
        <taxon>Mycobacteriales</taxon>
        <taxon>Nocardiaceae</taxon>
        <taxon>Nocardia</taxon>
    </lineage>
</organism>
<keyword evidence="6" id="KW-0411">Iron-sulfur</keyword>
<evidence type="ECO:0000256" key="9">
    <source>
        <dbReference type="ARBA" id="ARBA00023887"/>
    </source>
</evidence>
<dbReference type="CDD" id="cd10031">
    <property type="entry name" value="UDG-F5_TTUDGB_like"/>
    <property type="match status" value="1"/>
</dbReference>
<dbReference type="Gene3D" id="3.40.470.10">
    <property type="entry name" value="Uracil-DNA glycosylase-like domain"/>
    <property type="match status" value="1"/>
</dbReference>
<evidence type="ECO:0000256" key="3">
    <source>
        <dbReference type="ARBA" id="ARBA00022763"/>
    </source>
</evidence>
<dbReference type="PANTHER" id="PTHR33693:SF3">
    <property type="entry name" value="TYPE-5 URACIL-DNA GLYCOSYLASE"/>
    <property type="match status" value="1"/>
</dbReference>
<evidence type="ECO:0000256" key="5">
    <source>
        <dbReference type="ARBA" id="ARBA00023004"/>
    </source>
</evidence>
<evidence type="ECO:0000313" key="11">
    <source>
        <dbReference type="EMBL" id="MCM6777226.1"/>
    </source>
</evidence>
<dbReference type="PANTHER" id="PTHR33693">
    <property type="entry name" value="TYPE-5 URACIL-DNA GLYCOSYLASE"/>
    <property type="match status" value="1"/>
</dbReference>
<dbReference type="AlphaFoldDB" id="A0A9X2EFF9"/>
<comment type="caution">
    <text evidence="11">The sequence shown here is derived from an EMBL/GenBank/DDBJ whole genome shotgun (WGS) entry which is preliminary data.</text>
</comment>
<keyword evidence="3" id="KW-0227">DNA damage</keyword>
<evidence type="ECO:0000259" key="10">
    <source>
        <dbReference type="SMART" id="SM00986"/>
    </source>
</evidence>
<proteinExistence type="inferred from homology"/>
<dbReference type="SMART" id="SM00987">
    <property type="entry name" value="UreE_C"/>
    <property type="match status" value="1"/>
</dbReference>
<dbReference type="InterPro" id="IPR036895">
    <property type="entry name" value="Uracil-DNA_glycosylase-like_sf"/>
</dbReference>
<keyword evidence="7" id="KW-0234">DNA repair</keyword>
<dbReference type="Proteomes" id="UP001139157">
    <property type="component" value="Unassembled WGS sequence"/>
</dbReference>
<keyword evidence="2" id="KW-0479">Metal-binding</keyword>
<evidence type="ECO:0000256" key="8">
    <source>
        <dbReference type="ARBA" id="ARBA00023779"/>
    </source>
</evidence>
<reference evidence="11" key="1">
    <citation type="submission" date="2022-06" db="EMBL/GenBank/DDBJ databases">
        <title>Novel species in genus nocardia.</title>
        <authorList>
            <person name="Li F."/>
        </authorList>
    </citation>
    <scope>NUCLEOTIDE SEQUENCE</scope>
    <source>
        <strain evidence="11">CDC141</strain>
    </source>
</reference>
<accession>A0A9X2EFF9</accession>
<evidence type="ECO:0000256" key="7">
    <source>
        <dbReference type="ARBA" id="ARBA00023204"/>
    </source>
</evidence>
<name>A0A9X2EFF9_9NOCA</name>
<dbReference type="EMBL" id="JAMRXG010000013">
    <property type="protein sequence ID" value="MCM6777226.1"/>
    <property type="molecule type" value="Genomic_DNA"/>
</dbReference>
<sequence>MLPGDYRTLAEMDADLIDCRACPRLVAWRELVAREKRAAFRDQTYWGRPVPGIGPADARLLLVGLAPAAHGGNRTGRMFTGDRSGDVLFAAMHAVGLANQPTAVSRDDGLRLIGTRVTAPVHCAPPDNKPTPAERDTCGHWLITELGLLAPTVRAVITLGGFGWQALLPMLARAGWAVPTPRPKFGHGVHYSLPPARPDRQPLELFGCYHVSQQNTFTGRLTPAMIEDVLVRAKTAAGL</sequence>
<keyword evidence="4" id="KW-0378">Hydrolase</keyword>
<dbReference type="InterPro" id="IPR051536">
    <property type="entry name" value="UDG_Type-4/5"/>
</dbReference>
<dbReference type="GO" id="GO:0006284">
    <property type="term" value="P:base-excision repair"/>
    <property type="evidence" value="ECO:0007669"/>
    <property type="project" value="InterPro"/>
</dbReference>
<evidence type="ECO:0000256" key="2">
    <source>
        <dbReference type="ARBA" id="ARBA00022723"/>
    </source>
</evidence>
<keyword evidence="5" id="KW-0408">Iron</keyword>
<dbReference type="InterPro" id="IPR005122">
    <property type="entry name" value="Uracil-DNA_glycosylase-like"/>
</dbReference>
<evidence type="ECO:0000256" key="1">
    <source>
        <dbReference type="ARBA" id="ARBA00022485"/>
    </source>
</evidence>
<comment type="similarity">
    <text evidence="8">Belongs to the uracil-DNA glycosylase (UDG) superfamily. Type 5 (UDGb) family.</text>
</comment>
<dbReference type="GO" id="GO:0033958">
    <property type="term" value="F:DNA-deoxyinosine glycosylase activity"/>
    <property type="evidence" value="ECO:0007669"/>
    <property type="project" value="InterPro"/>
</dbReference>
<evidence type="ECO:0000256" key="6">
    <source>
        <dbReference type="ARBA" id="ARBA00023014"/>
    </source>
</evidence>
<keyword evidence="1" id="KW-0004">4Fe-4S</keyword>